<dbReference type="AlphaFoldDB" id="A0A1Y0ESM7"/>
<protein>
    <recommendedName>
        <fullName evidence="4">Fimbrial assembly protein</fullName>
    </recommendedName>
</protein>
<name>A0A1Y0ESM7_9BURK</name>
<dbReference type="PANTHER" id="PTHR40278:SF1">
    <property type="entry name" value="DNA UTILIZATION PROTEIN HOFN"/>
    <property type="match status" value="1"/>
</dbReference>
<accession>A0A1Y0ESM7</accession>
<keyword evidence="1" id="KW-1133">Transmembrane helix</keyword>
<dbReference type="PANTHER" id="PTHR40278">
    <property type="entry name" value="DNA UTILIZATION PROTEIN HOFN"/>
    <property type="match status" value="1"/>
</dbReference>
<evidence type="ECO:0008006" key="4">
    <source>
        <dbReference type="Google" id="ProtNLM"/>
    </source>
</evidence>
<evidence type="ECO:0000256" key="1">
    <source>
        <dbReference type="SAM" id="Phobius"/>
    </source>
</evidence>
<keyword evidence="1" id="KW-0812">Transmembrane</keyword>
<sequence length="374" mass="38939">MDLSQWPSQWRGAAELLLDLPGLRALTAPVPVRLLQADGRITGWWWRHGAMVPAAVDQLPANAALALELPAEAVLERNLTLPLLNTGDVAAAVALEAASISPFGAAQTVSGFAVVPPAKGAATQTVHMALTSRKQIEQSLVQAQAALAAQGLAPVEVPETSIEVWVLPDSRLTANGDGAIPASNGVAAQPIRPIAFSTGGEAHRQALVAKGRAGRVALVGLAAVLLAALVATPVLQARSRAVQAQAALDRVSQEVAPQMAQREALVKQAEALRGVGDVLKSQLAPLPVLDLVTRALPDSAWLNTLRIEGDKVTVTGNADDAAALVQVLLKQDGVKDVRLPSPATRPAGASKENFTIEIRLDPGRYGLSKTREAA</sequence>
<dbReference type="InterPro" id="IPR007813">
    <property type="entry name" value="PilN"/>
</dbReference>
<dbReference type="KEGG" id="cser:CCO03_17885"/>
<dbReference type="EMBL" id="CP021455">
    <property type="protein sequence ID" value="ARU06299.1"/>
    <property type="molecule type" value="Genomic_DNA"/>
</dbReference>
<keyword evidence="3" id="KW-1185">Reference proteome</keyword>
<evidence type="ECO:0000313" key="3">
    <source>
        <dbReference type="Proteomes" id="UP000196138"/>
    </source>
</evidence>
<dbReference type="InterPro" id="IPR052534">
    <property type="entry name" value="Extracell_DNA_Util/SecSys_Comp"/>
</dbReference>
<gene>
    <name evidence="2" type="ORF">CCO03_17885</name>
</gene>
<organism evidence="2 3">
    <name type="scientific">Comamonas serinivorans</name>
    <dbReference type="NCBI Taxonomy" id="1082851"/>
    <lineage>
        <taxon>Bacteria</taxon>
        <taxon>Pseudomonadati</taxon>
        <taxon>Pseudomonadota</taxon>
        <taxon>Betaproteobacteria</taxon>
        <taxon>Burkholderiales</taxon>
        <taxon>Comamonadaceae</taxon>
        <taxon>Comamonas</taxon>
    </lineage>
</organism>
<keyword evidence="1" id="KW-0472">Membrane</keyword>
<dbReference type="Pfam" id="PF05137">
    <property type="entry name" value="PilN"/>
    <property type="match status" value="1"/>
</dbReference>
<reference evidence="2 3" key="1">
    <citation type="submission" date="2017-05" db="EMBL/GenBank/DDBJ databases">
        <authorList>
            <person name="Song R."/>
            <person name="Chenine A.L."/>
            <person name="Ruprecht R.M."/>
        </authorList>
    </citation>
    <scope>NUCLEOTIDE SEQUENCE [LARGE SCALE GENOMIC DNA]</scope>
    <source>
        <strain evidence="2 3">DSM 26136</strain>
    </source>
</reference>
<proteinExistence type="predicted"/>
<feature type="transmembrane region" description="Helical" evidence="1">
    <location>
        <begin position="216"/>
        <end position="235"/>
    </location>
</feature>
<evidence type="ECO:0000313" key="2">
    <source>
        <dbReference type="EMBL" id="ARU06299.1"/>
    </source>
</evidence>
<dbReference type="Proteomes" id="UP000196138">
    <property type="component" value="Chromosome"/>
</dbReference>